<feature type="signal peptide" evidence="1">
    <location>
        <begin position="1"/>
        <end position="20"/>
    </location>
</feature>
<dbReference type="AlphaFoldDB" id="A0A6A5SMW4"/>
<dbReference type="OrthoDB" id="1859733at2759"/>
<gene>
    <name evidence="2" type="ORF">EJ02DRAFT_242935</name>
</gene>
<feature type="chain" id="PRO_5025329294" description="Malate dehydrogenase" evidence="1">
    <location>
        <begin position="21"/>
        <end position="247"/>
    </location>
</feature>
<reference evidence="2" key="1">
    <citation type="journal article" date="2020" name="Stud. Mycol.">
        <title>101 Dothideomycetes genomes: a test case for predicting lifestyles and emergence of pathogens.</title>
        <authorList>
            <person name="Haridas S."/>
            <person name="Albert R."/>
            <person name="Binder M."/>
            <person name="Bloem J."/>
            <person name="Labutti K."/>
            <person name="Salamov A."/>
            <person name="Andreopoulos B."/>
            <person name="Baker S."/>
            <person name="Barry K."/>
            <person name="Bills G."/>
            <person name="Bluhm B."/>
            <person name="Cannon C."/>
            <person name="Castanera R."/>
            <person name="Culley D."/>
            <person name="Daum C."/>
            <person name="Ezra D."/>
            <person name="Gonzalez J."/>
            <person name="Henrissat B."/>
            <person name="Kuo A."/>
            <person name="Liang C."/>
            <person name="Lipzen A."/>
            <person name="Lutzoni F."/>
            <person name="Magnuson J."/>
            <person name="Mondo S."/>
            <person name="Nolan M."/>
            <person name="Ohm R."/>
            <person name="Pangilinan J."/>
            <person name="Park H.-J."/>
            <person name="Ramirez L."/>
            <person name="Alfaro M."/>
            <person name="Sun H."/>
            <person name="Tritt A."/>
            <person name="Yoshinaga Y."/>
            <person name="Zwiers L.-H."/>
            <person name="Turgeon B."/>
            <person name="Goodwin S."/>
            <person name="Spatafora J."/>
            <person name="Crous P."/>
            <person name="Grigoriev I."/>
        </authorList>
    </citation>
    <scope>NUCLEOTIDE SEQUENCE</scope>
    <source>
        <strain evidence="2">CBS 161.51</strain>
    </source>
</reference>
<evidence type="ECO:0008006" key="4">
    <source>
        <dbReference type="Google" id="ProtNLM"/>
    </source>
</evidence>
<protein>
    <recommendedName>
        <fullName evidence="4">Malate dehydrogenase</fullName>
    </recommendedName>
</protein>
<dbReference type="EMBL" id="ML976072">
    <property type="protein sequence ID" value="KAF1939906.1"/>
    <property type="molecule type" value="Genomic_DNA"/>
</dbReference>
<dbReference type="Proteomes" id="UP000800038">
    <property type="component" value="Unassembled WGS sequence"/>
</dbReference>
<dbReference type="Pfam" id="PF11937">
    <property type="entry name" value="DUF3455"/>
    <property type="match status" value="1"/>
</dbReference>
<keyword evidence="1" id="KW-0732">Signal</keyword>
<dbReference type="InterPro" id="IPR021851">
    <property type="entry name" value="DUF3455"/>
</dbReference>
<organism evidence="2 3">
    <name type="scientific">Clathrospora elynae</name>
    <dbReference type="NCBI Taxonomy" id="706981"/>
    <lineage>
        <taxon>Eukaryota</taxon>
        <taxon>Fungi</taxon>
        <taxon>Dikarya</taxon>
        <taxon>Ascomycota</taxon>
        <taxon>Pezizomycotina</taxon>
        <taxon>Dothideomycetes</taxon>
        <taxon>Pleosporomycetidae</taxon>
        <taxon>Pleosporales</taxon>
        <taxon>Diademaceae</taxon>
        <taxon>Clathrospora</taxon>
    </lineage>
</organism>
<dbReference type="PANTHER" id="PTHR35567">
    <property type="entry name" value="MALATE DEHYDROGENASE (AFU_ORTHOLOGUE AFUA_2G13800)"/>
    <property type="match status" value="1"/>
</dbReference>
<name>A0A6A5SMW4_9PLEO</name>
<evidence type="ECO:0000256" key="1">
    <source>
        <dbReference type="SAM" id="SignalP"/>
    </source>
</evidence>
<sequence>MIFTSTLSLILALAPATLFAAPTKTVDSITNLIPRQDLPAGVLEALAKENALCDLSNVFLPVAPTPLAAPGAGNTLRHVAIGRGIQNYTCTGLTSSDAPKAIGAVASLFNATCDAARLNVQTLSEVTKLALNYAIPTSPEAEKRLSGRHEFTELGIPLFKLKTDTVNYGQVQAKPDAIKSSAPKDASLGKNGMGSVLWLRLTATTDANWDYKEVYRVHTAGGMAPKTCDGITGAFSVEYSAQYWFYA</sequence>
<evidence type="ECO:0000313" key="2">
    <source>
        <dbReference type="EMBL" id="KAF1939906.1"/>
    </source>
</evidence>
<dbReference type="PANTHER" id="PTHR35567:SF1">
    <property type="entry name" value="CONSERVED FUNGAL PROTEIN (AFU_ORTHOLOGUE AFUA_1G14230)"/>
    <property type="match status" value="1"/>
</dbReference>
<evidence type="ECO:0000313" key="3">
    <source>
        <dbReference type="Proteomes" id="UP000800038"/>
    </source>
</evidence>
<accession>A0A6A5SMW4</accession>
<proteinExistence type="predicted"/>
<keyword evidence="3" id="KW-1185">Reference proteome</keyword>